<evidence type="ECO:0000256" key="1">
    <source>
        <dbReference type="SAM" id="Coils"/>
    </source>
</evidence>
<dbReference type="STRING" id="1177179.A11A3_05129"/>
<dbReference type="PANTHER" id="PTHR30441:SF8">
    <property type="entry name" value="DUF748 DOMAIN-CONTAINING PROTEIN"/>
    <property type="match status" value="1"/>
</dbReference>
<dbReference type="OrthoDB" id="9757969at2"/>
<evidence type="ECO:0000256" key="2">
    <source>
        <dbReference type="SAM" id="Phobius"/>
    </source>
</evidence>
<dbReference type="EMBL" id="AMRJ01000005">
    <property type="protein sequence ID" value="EKF75048.1"/>
    <property type="molecule type" value="Genomic_DNA"/>
</dbReference>
<dbReference type="PANTHER" id="PTHR30441">
    <property type="entry name" value="DUF748 DOMAIN-CONTAINING PROTEIN"/>
    <property type="match status" value="1"/>
</dbReference>
<evidence type="ECO:0000313" key="4">
    <source>
        <dbReference type="Proteomes" id="UP000010164"/>
    </source>
</evidence>
<keyword evidence="1" id="KW-0175">Coiled coil</keyword>
<keyword evidence="4" id="KW-1185">Reference proteome</keyword>
<keyword evidence="2" id="KW-0812">Transmembrane</keyword>
<organism evidence="3 4">
    <name type="scientific">Alcanivorax hongdengensis A-11-3</name>
    <dbReference type="NCBI Taxonomy" id="1177179"/>
    <lineage>
        <taxon>Bacteria</taxon>
        <taxon>Pseudomonadati</taxon>
        <taxon>Pseudomonadota</taxon>
        <taxon>Gammaproteobacteria</taxon>
        <taxon>Oceanospirillales</taxon>
        <taxon>Alcanivoracaceae</taxon>
        <taxon>Alcanivorax</taxon>
    </lineage>
</organism>
<dbReference type="InterPro" id="IPR052894">
    <property type="entry name" value="AsmA-related"/>
</dbReference>
<dbReference type="Pfam" id="PF05359">
    <property type="entry name" value="DUF748"/>
    <property type="match status" value="2"/>
</dbReference>
<feature type="transmembrane region" description="Helical" evidence="2">
    <location>
        <begin position="16"/>
        <end position="35"/>
    </location>
</feature>
<protein>
    <recommendedName>
        <fullName evidence="5">DUF748 domain-containing protein</fullName>
    </recommendedName>
</protein>
<dbReference type="RefSeq" id="WP_008928210.1">
    <property type="nucleotide sequence ID" value="NZ_AMRJ01000005.1"/>
</dbReference>
<dbReference type="GO" id="GO:0005886">
    <property type="term" value="C:plasma membrane"/>
    <property type="evidence" value="ECO:0007669"/>
    <property type="project" value="TreeGrafter"/>
</dbReference>
<accession>L0WDZ1</accession>
<dbReference type="PATRIC" id="fig|1177179.3.peg.1030"/>
<gene>
    <name evidence="3" type="ORF">A11A3_05129</name>
</gene>
<keyword evidence="2" id="KW-1133">Transmembrane helix</keyword>
<dbReference type="Proteomes" id="UP000010164">
    <property type="component" value="Unassembled WGS sequence"/>
</dbReference>
<evidence type="ECO:0008006" key="5">
    <source>
        <dbReference type="Google" id="ProtNLM"/>
    </source>
</evidence>
<proteinExistence type="predicted"/>
<dbReference type="InterPro" id="IPR008023">
    <property type="entry name" value="DUF748"/>
</dbReference>
<dbReference type="GO" id="GO:0090313">
    <property type="term" value="P:regulation of protein targeting to membrane"/>
    <property type="evidence" value="ECO:0007669"/>
    <property type="project" value="TreeGrafter"/>
</dbReference>
<keyword evidence="2" id="KW-0472">Membrane</keyword>
<feature type="coiled-coil region" evidence="1">
    <location>
        <begin position="356"/>
        <end position="383"/>
    </location>
</feature>
<name>L0WDZ1_9GAMM</name>
<dbReference type="eggNOG" id="COG2982">
    <property type="taxonomic scope" value="Bacteria"/>
</dbReference>
<comment type="caution">
    <text evidence="3">The sequence shown here is derived from an EMBL/GenBank/DDBJ whole genome shotgun (WGS) entry which is preliminary data.</text>
</comment>
<sequence>MKVLDTWKRSSWKTKTLVVIALLYLIYALVMWLVVPGIVRDQAREALADLTGRQVTIKEVKINPLTLSATVNGFSVADDQTQVLLCFNQLYVNFELSSLFRWSWHFKEVLLDGLTVRAQRNPDNVFSFDDVIEHVQTQLAEADPPAPQEEEADKEAPLPAISIARLALTGGDLRYTEATSEPSQQLVLPVDFTVQNFATRSEENSSNHYVIRIEGPDGGSLDWDGRFDLDPLVADGTLKVNKVDLVKFASLLKNQVRFEVPSGLLDVGLDYHFESEPEPVIRVSNGLIDVTRLVLKKPAADEDSLNLPETRIEGVSIDSGSRHIEIPRIEITNPKVAAVLDKQGVDLATLFLPPDEEKAEQVAEKVKEKAKKAAENIQKAETIWKVKLDHIAINGSQLAFTDQTLSPARTLMLTDGHFALENLVVGDEKARFRWQGKGTLLGSGELAHSGEGQLSPLDIDMKATLAGLPLTPLSPWLEKQAPLSLDSGTLAMDVESRVSGDNPVATLKGKASVQNVSLQESGQPWVKVKALDVQGLSADTGQQTLNIEQLALNGLDVLNKVNKQGQDAASRIATAMPAEAPAAKKDSGKPWQVAVNQVKIGDSTLRYQDESLVPQFKIGLYKLNGSVKGLNTRPGHKAQLTLDAQVDRYAPFKASGTIAPDPLYVDMDVSLHNYEMTGLTSYTGMFLGYGVEKGQLGVSSKVDIDHGQLKSGSDIAANQFYLGDKVESDEAVKAPVKLGLAVLRNRHGDINLPLKVSGDLNDPSFSVSGLILKVIGNVLVKAATSPFSVLAGLAGGENLENIAFPLGRKDVDDDAGNSLQALAKVLGERPSLTVGLAGSTNAQDRQALAEQAIATDLAGTDWPGIEAAAQDPQWQRPLIRRYERESGRDAETLVKTLPEAESQRQQRLAQAAWDSMVKSEAAAISTDALRQLARDRADNAKVYLVQQLGVDQGRLYINRAQVDGKVAGLTLGLEKE</sequence>
<evidence type="ECO:0000313" key="3">
    <source>
        <dbReference type="EMBL" id="EKF75048.1"/>
    </source>
</evidence>
<dbReference type="AlphaFoldDB" id="L0WDZ1"/>
<reference evidence="3 4" key="1">
    <citation type="journal article" date="2012" name="J. Bacteriol.">
        <title>Genome Sequence of the Alkane-Degrading Bacterium Alcanivorax hongdengensis Type Strain A-11-3.</title>
        <authorList>
            <person name="Lai Q."/>
            <person name="Shao Z."/>
        </authorList>
    </citation>
    <scope>NUCLEOTIDE SEQUENCE [LARGE SCALE GENOMIC DNA]</scope>
    <source>
        <strain evidence="3 4">A-11-3</strain>
    </source>
</reference>